<dbReference type="EMBL" id="QBIY01011400">
    <property type="protein sequence ID" value="RXN32265.1"/>
    <property type="molecule type" value="Genomic_DNA"/>
</dbReference>
<evidence type="ECO:0000256" key="2">
    <source>
        <dbReference type="SAM" id="Phobius"/>
    </source>
</evidence>
<feature type="transmembrane region" description="Helical" evidence="2">
    <location>
        <begin position="34"/>
        <end position="56"/>
    </location>
</feature>
<evidence type="ECO:0000313" key="3">
    <source>
        <dbReference type="EMBL" id="RXN32265.1"/>
    </source>
</evidence>
<gene>
    <name evidence="3" type="ORF">ROHU_016356</name>
</gene>
<keyword evidence="2" id="KW-1133">Transmembrane helix</keyword>
<dbReference type="Proteomes" id="UP000290572">
    <property type="component" value="Unassembled WGS sequence"/>
</dbReference>
<keyword evidence="4" id="KW-1185">Reference proteome</keyword>
<comment type="caution">
    <text evidence="3">The sequence shown here is derived from an EMBL/GenBank/DDBJ whole genome shotgun (WGS) entry which is preliminary data.</text>
</comment>
<name>A0A498NK92_LABRO</name>
<evidence type="ECO:0000313" key="4">
    <source>
        <dbReference type="Proteomes" id="UP000290572"/>
    </source>
</evidence>
<reference evidence="3 4" key="1">
    <citation type="submission" date="2018-03" db="EMBL/GenBank/DDBJ databases">
        <title>Draft genome sequence of Rohu Carp (Labeo rohita).</title>
        <authorList>
            <person name="Das P."/>
            <person name="Kushwaha B."/>
            <person name="Joshi C.G."/>
            <person name="Kumar D."/>
            <person name="Nagpure N.S."/>
            <person name="Sahoo L."/>
            <person name="Das S.P."/>
            <person name="Bit A."/>
            <person name="Patnaik S."/>
            <person name="Meher P.K."/>
            <person name="Jayasankar P."/>
            <person name="Koringa P.G."/>
            <person name="Patel N.V."/>
            <person name="Hinsu A.T."/>
            <person name="Kumar R."/>
            <person name="Pandey M."/>
            <person name="Agarwal S."/>
            <person name="Srivastava S."/>
            <person name="Singh M."/>
            <person name="Iquebal M.A."/>
            <person name="Jaiswal S."/>
            <person name="Angadi U.B."/>
            <person name="Kumar N."/>
            <person name="Raza M."/>
            <person name="Shah T.M."/>
            <person name="Rai A."/>
            <person name="Jena J.K."/>
        </authorList>
    </citation>
    <scope>NUCLEOTIDE SEQUENCE [LARGE SCALE GENOMIC DNA]</scope>
    <source>
        <strain evidence="3">DASCIFA01</strain>
        <tissue evidence="3">Testis</tissue>
    </source>
</reference>
<proteinExistence type="predicted"/>
<feature type="region of interest" description="Disordered" evidence="1">
    <location>
        <begin position="1"/>
        <end position="22"/>
    </location>
</feature>
<keyword evidence="2" id="KW-0812">Transmembrane</keyword>
<dbReference type="STRING" id="84645.A0A498NK92"/>
<dbReference type="AlphaFoldDB" id="A0A498NK92"/>
<keyword evidence="2" id="KW-0472">Membrane</keyword>
<accession>A0A498NK92</accession>
<organism evidence="3 4">
    <name type="scientific">Labeo rohita</name>
    <name type="common">Indian major carp</name>
    <name type="synonym">Cyprinus rohita</name>
    <dbReference type="NCBI Taxonomy" id="84645"/>
    <lineage>
        <taxon>Eukaryota</taxon>
        <taxon>Metazoa</taxon>
        <taxon>Chordata</taxon>
        <taxon>Craniata</taxon>
        <taxon>Vertebrata</taxon>
        <taxon>Euteleostomi</taxon>
        <taxon>Actinopterygii</taxon>
        <taxon>Neopterygii</taxon>
        <taxon>Teleostei</taxon>
        <taxon>Ostariophysi</taxon>
        <taxon>Cypriniformes</taxon>
        <taxon>Cyprinidae</taxon>
        <taxon>Labeoninae</taxon>
        <taxon>Labeonini</taxon>
        <taxon>Labeo</taxon>
    </lineage>
</organism>
<protein>
    <submittedName>
        <fullName evidence="3">Usherin-like protein</fullName>
    </submittedName>
</protein>
<sequence length="204" mass="22469">MRGTTDTDIGVEPPTSAGGRLGAGAGGSPFYRELWFIVLMSGVALLLLALILAIVLQKALNKPPFTRERPPLVPLPLQRRSPLAVYPPSNSYLFDTVPETVGSPNSVTLKAFTLHMEEVIESKVVEEEHSAEGEGGLVTVSGLYTQNPLQRSVSQLIDKKDEESWEPHFRRLDSGLFEGEEFVDTIKGFSTVRKEHTMFTDTNL</sequence>
<evidence type="ECO:0000256" key="1">
    <source>
        <dbReference type="SAM" id="MobiDB-lite"/>
    </source>
</evidence>